<evidence type="ECO:0000256" key="4">
    <source>
        <dbReference type="SAM" id="MobiDB-lite"/>
    </source>
</evidence>
<dbReference type="Gene3D" id="1.10.510.10">
    <property type="entry name" value="Transferase(Phosphotransferase) domain 1"/>
    <property type="match status" value="1"/>
</dbReference>
<accession>A0AA39V5R0</accession>
<dbReference type="Gene3D" id="1.25.40.20">
    <property type="entry name" value="Ankyrin repeat-containing domain"/>
    <property type="match status" value="1"/>
</dbReference>
<comment type="caution">
    <text evidence="6">The sequence shown here is derived from an EMBL/GenBank/DDBJ whole genome shotgun (WGS) entry which is preliminary data.</text>
</comment>
<dbReference type="Pfam" id="PF00069">
    <property type="entry name" value="Pkinase"/>
    <property type="match status" value="1"/>
</dbReference>
<name>A0AA39V5R0_9LECA</name>
<evidence type="ECO:0000313" key="7">
    <source>
        <dbReference type="Proteomes" id="UP001166286"/>
    </source>
</evidence>
<evidence type="ECO:0000256" key="3">
    <source>
        <dbReference type="PROSITE-ProRule" id="PRU00023"/>
    </source>
</evidence>
<feature type="compositionally biased region" description="Polar residues" evidence="4">
    <location>
        <begin position="634"/>
        <end position="645"/>
    </location>
</feature>
<dbReference type="Pfam" id="PF12796">
    <property type="entry name" value="Ank_2"/>
    <property type="match status" value="2"/>
</dbReference>
<dbReference type="InterPro" id="IPR002110">
    <property type="entry name" value="Ankyrin_rpt"/>
</dbReference>
<feature type="region of interest" description="Disordered" evidence="4">
    <location>
        <begin position="580"/>
        <end position="733"/>
    </location>
</feature>
<dbReference type="InterPro" id="IPR011009">
    <property type="entry name" value="Kinase-like_dom_sf"/>
</dbReference>
<feature type="compositionally biased region" description="Basic and acidic residues" evidence="4">
    <location>
        <begin position="609"/>
        <end position="625"/>
    </location>
</feature>
<reference evidence="6" key="1">
    <citation type="submission" date="2023-03" db="EMBL/GenBank/DDBJ databases">
        <title>Complete genome of Cladonia borealis.</title>
        <authorList>
            <person name="Park H."/>
        </authorList>
    </citation>
    <scope>NUCLEOTIDE SEQUENCE</scope>
    <source>
        <strain evidence="6">ANT050790</strain>
    </source>
</reference>
<keyword evidence="1" id="KW-0677">Repeat</keyword>
<dbReference type="PANTHER" id="PTHR24198">
    <property type="entry name" value="ANKYRIN REPEAT AND PROTEIN KINASE DOMAIN-CONTAINING PROTEIN"/>
    <property type="match status" value="1"/>
</dbReference>
<evidence type="ECO:0000256" key="2">
    <source>
        <dbReference type="ARBA" id="ARBA00023043"/>
    </source>
</evidence>
<feature type="compositionally biased region" description="Polar residues" evidence="4">
    <location>
        <begin position="580"/>
        <end position="594"/>
    </location>
</feature>
<feature type="compositionally biased region" description="Polar residues" evidence="4">
    <location>
        <begin position="705"/>
        <end position="733"/>
    </location>
</feature>
<dbReference type="GO" id="GO:0004672">
    <property type="term" value="F:protein kinase activity"/>
    <property type="evidence" value="ECO:0007669"/>
    <property type="project" value="InterPro"/>
</dbReference>
<dbReference type="EMBL" id="JAFEKC020000001">
    <property type="protein sequence ID" value="KAK0517513.1"/>
    <property type="molecule type" value="Genomic_DNA"/>
</dbReference>
<dbReference type="PROSITE" id="PS50088">
    <property type="entry name" value="ANK_REPEAT"/>
    <property type="match status" value="3"/>
</dbReference>
<dbReference type="CDD" id="cd00180">
    <property type="entry name" value="PKc"/>
    <property type="match status" value="1"/>
</dbReference>
<dbReference type="PROSITE" id="PS50297">
    <property type="entry name" value="ANK_REP_REGION"/>
    <property type="match status" value="1"/>
</dbReference>
<feature type="compositionally biased region" description="Basic and acidic residues" evidence="4">
    <location>
        <begin position="695"/>
        <end position="704"/>
    </location>
</feature>
<dbReference type="InterPro" id="IPR008271">
    <property type="entry name" value="Ser/Thr_kinase_AS"/>
</dbReference>
<dbReference type="SUPFAM" id="SSF48403">
    <property type="entry name" value="Ankyrin repeat"/>
    <property type="match status" value="1"/>
</dbReference>
<feature type="domain" description="Protein kinase" evidence="5">
    <location>
        <begin position="66"/>
        <end position="346"/>
    </location>
</feature>
<dbReference type="Proteomes" id="UP001166286">
    <property type="component" value="Unassembled WGS sequence"/>
</dbReference>
<dbReference type="SUPFAM" id="SSF56112">
    <property type="entry name" value="Protein kinase-like (PK-like)"/>
    <property type="match status" value="1"/>
</dbReference>
<dbReference type="PANTHER" id="PTHR24198:SF165">
    <property type="entry name" value="ANKYRIN REPEAT-CONTAINING PROTEIN-RELATED"/>
    <property type="match status" value="1"/>
</dbReference>
<evidence type="ECO:0000313" key="6">
    <source>
        <dbReference type="EMBL" id="KAK0517513.1"/>
    </source>
</evidence>
<keyword evidence="2 3" id="KW-0040">ANK repeat</keyword>
<evidence type="ECO:0000256" key="1">
    <source>
        <dbReference type="ARBA" id="ARBA00022737"/>
    </source>
</evidence>
<dbReference type="PROSITE" id="PS50011">
    <property type="entry name" value="PROTEIN_KINASE_DOM"/>
    <property type="match status" value="1"/>
</dbReference>
<feature type="compositionally biased region" description="Polar residues" evidence="4">
    <location>
        <begin position="654"/>
        <end position="669"/>
    </location>
</feature>
<dbReference type="AlphaFoldDB" id="A0AA39V5R0"/>
<dbReference type="SMART" id="SM00220">
    <property type="entry name" value="S_TKc"/>
    <property type="match status" value="1"/>
</dbReference>
<feature type="repeat" description="ANK" evidence="3">
    <location>
        <begin position="840"/>
        <end position="876"/>
    </location>
</feature>
<dbReference type="SMART" id="SM00248">
    <property type="entry name" value="ANK"/>
    <property type="match status" value="7"/>
</dbReference>
<dbReference type="Gene3D" id="3.30.200.20">
    <property type="entry name" value="Phosphorylase Kinase, domain 1"/>
    <property type="match status" value="1"/>
</dbReference>
<keyword evidence="7" id="KW-1185">Reference proteome</keyword>
<proteinExistence type="predicted"/>
<protein>
    <recommendedName>
        <fullName evidence="5">Protein kinase domain-containing protein</fullName>
    </recommendedName>
</protein>
<feature type="repeat" description="ANK" evidence="3">
    <location>
        <begin position="992"/>
        <end position="1024"/>
    </location>
</feature>
<gene>
    <name evidence="6" type="ORF">JMJ35_000668</name>
</gene>
<feature type="repeat" description="ANK" evidence="3">
    <location>
        <begin position="918"/>
        <end position="950"/>
    </location>
</feature>
<organism evidence="6 7">
    <name type="scientific">Cladonia borealis</name>
    <dbReference type="NCBI Taxonomy" id="184061"/>
    <lineage>
        <taxon>Eukaryota</taxon>
        <taxon>Fungi</taxon>
        <taxon>Dikarya</taxon>
        <taxon>Ascomycota</taxon>
        <taxon>Pezizomycotina</taxon>
        <taxon>Lecanoromycetes</taxon>
        <taxon>OSLEUM clade</taxon>
        <taxon>Lecanoromycetidae</taxon>
        <taxon>Lecanorales</taxon>
        <taxon>Lecanorineae</taxon>
        <taxon>Cladoniaceae</taxon>
        <taxon>Cladonia</taxon>
    </lineage>
</organism>
<sequence>MSEFINLGLKDYSFPYSVENIPEVLTGDSWKEKFMNAQNYVLTQASQLENGPEGRHAHTKRGEDLFYFYKHLGSGGYGSVDRVWSRLSSNEYARKQSMRKKNPPEDQIILRNFDHEISSLKRLSHQHLVSYVGSYTDQSTVAYLIEPVADCNLETYLCQWRNFIEARLPSLRSYFGCLSSAVSYLHRQIIWHRDLKPQNILVNGYGVFITDFGTALDWSKTGKDTTMTINAPFTNQYMAPEVAKRALRNSASDMWSLGIVFLDMTTVLRGRTLKDMRRFFQEYGSRHECIWANTEAAHGWFDQLQQAGSGPESDNEPLTWIKDLTQSVPSSRPLAWALINQIEDTLSVANFIGHCCITDDEGEYYPSPPSSSHWEEVEEFCPTEVPELQEKPLDSLIEPSWQNSIGKWLDLDPDIYPNDLTEIPSVVGGNLGETLDETAEDTTTQYILQSSSPEASVSNDHITIEQCEGYDIVEDTSDDEKTIDTQDQEYEIMEDSSGCGVTAKNLSSTSISRLGVMEDNDTMLVDASNDTQSYFSKAFQALREHLDALPEDSFEGRPLTTPSPACLPAPAVNPLTVANSTMSSSTENQNTTKNIDFDGPATASLDQSAEIKHTEGSSSRNEKPTKSVKFGSVESANVSPPTAITDSHVLPTLNDGNPTKLTKPNSLNANVVDDPTTMEGSNLLSYENQNPAESAKPDSSKITHVDPSTTTKVPVDPSSTMKVSAGTSAGGQEQMIGSQPGSLNATNLAVLSELVKRDSTTTESGVVWQDKHLNFLEQHAKAGKASVVRLLLSQGCSPGTKEKVRKRPLYWAIKGGSQRHNKCVAALLEAGADVNVTFFGGKTALHLAIEHEDFHGYTTLIRNLLEAGADPNVKDMNGDFPLLKILYGGYGPLEKYKRDALACLLHFDTNVNIMPPGTLNMPLHLAVRRKDPWAVSMLLAKGASVNQPNGSGLTPLMLAANGWTNKATHDQTEVLKIRLTNKANVNEQSGEHKSSALHLAISCGYEEGVLLLLQAEADPKIRDFKGRTPFHYAGDASNITKMGPETHGRIMSLLFESAGFDTVPAIEGQCAVVTTVLEGMTKEAKILLDRWALPNHLYKSIERTPLLHVALRARNLAMVRLLVDAKDEAGMDAFETCAAVGGAFAKSSFKYMVRQGKWQDVDDGEDKSGTDTS</sequence>
<feature type="compositionally biased region" description="Polar residues" evidence="4">
    <location>
        <begin position="678"/>
        <end position="692"/>
    </location>
</feature>
<evidence type="ECO:0000259" key="5">
    <source>
        <dbReference type="PROSITE" id="PS50011"/>
    </source>
</evidence>
<dbReference type="PROSITE" id="PS00108">
    <property type="entry name" value="PROTEIN_KINASE_ST"/>
    <property type="match status" value="1"/>
</dbReference>
<dbReference type="InterPro" id="IPR000719">
    <property type="entry name" value="Prot_kinase_dom"/>
</dbReference>
<dbReference type="InterPro" id="IPR036770">
    <property type="entry name" value="Ankyrin_rpt-contain_sf"/>
</dbReference>
<dbReference type="GO" id="GO:0005524">
    <property type="term" value="F:ATP binding"/>
    <property type="evidence" value="ECO:0007669"/>
    <property type="project" value="InterPro"/>
</dbReference>